<organism evidence="2 3">
    <name type="scientific">Lapidilactobacillus mulanensis</name>
    <dbReference type="NCBI Taxonomy" id="2485999"/>
    <lineage>
        <taxon>Bacteria</taxon>
        <taxon>Bacillati</taxon>
        <taxon>Bacillota</taxon>
        <taxon>Bacilli</taxon>
        <taxon>Lactobacillales</taxon>
        <taxon>Lactobacillaceae</taxon>
        <taxon>Lapidilactobacillus</taxon>
    </lineage>
</organism>
<dbReference type="InterPro" id="IPR036665">
    <property type="entry name" value="PTS_IIA_glucitol/sorbitol_sf"/>
</dbReference>
<name>A0ABW4DMB5_9LACO</name>
<sequence>MEIKSTVTAIGPKALSDEDPMVILFDESASEALRQVAIIQQFGDPAHQEKLHVQSGDQLSIDGQHFKIHEVGSLVNENLRTIGHVTLIFSDKGPSDLQNALYFAEGTKPEFHVGTQIIYTTK</sequence>
<dbReference type="PANTHER" id="PTHR40398">
    <property type="entry name" value="PTS SYSTEM GLUCITOL/SORBITOL-SPECIFIC EIIA COMPONENT"/>
    <property type="match status" value="1"/>
</dbReference>
<comment type="caution">
    <text evidence="1">Lacks conserved residue(s) required for the propagation of feature annotation.</text>
</comment>
<evidence type="ECO:0000313" key="2">
    <source>
        <dbReference type="EMBL" id="MFD1465149.1"/>
    </source>
</evidence>
<dbReference type="SUPFAM" id="SSF141530">
    <property type="entry name" value="PTSIIA/GutA-like"/>
    <property type="match status" value="1"/>
</dbReference>
<evidence type="ECO:0000256" key="1">
    <source>
        <dbReference type="PROSITE-ProRule" id="PRU00420"/>
    </source>
</evidence>
<dbReference type="Gene3D" id="2.40.33.40">
    <property type="entry name" value="Phosphotransferase system, glucitol/sorbitol-specific IIA component"/>
    <property type="match status" value="1"/>
</dbReference>
<keyword evidence="3" id="KW-1185">Reference proteome</keyword>
<evidence type="ECO:0000313" key="3">
    <source>
        <dbReference type="Proteomes" id="UP001597244"/>
    </source>
</evidence>
<dbReference type="Pfam" id="PF03829">
    <property type="entry name" value="PTSIIA_gutA"/>
    <property type="match status" value="1"/>
</dbReference>
<dbReference type="RefSeq" id="WP_125577080.1">
    <property type="nucleotide sequence ID" value="NZ_JBHTOF010000025.1"/>
</dbReference>
<reference evidence="3" key="1">
    <citation type="journal article" date="2019" name="Int. J. Syst. Evol. Microbiol.">
        <title>The Global Catalogue of Microorganisms (GCM) 10K type strain sequencing project: providing services to taxonomists for standard genome sequencing and annotation.</title>
        <authorList>
            <consortium name="The Broad Institute Genomics Platform"/>
            <consortium name="The Broad Institute Genome Sequencing Center for Infectious Disease"/>
            <person name="Wu L."/>
            <person name="Ma J."/>
        </authorList>
    </citation>
    <scope>NUCLEOTIDE SEQUENCE [LARGE SCALE GENOMIC DNA]</scope>
    <source>
        <strain evidence="3">CCM 8951</strain>
    </source>
</reference>
<dbReference type="PANTHER" id="PTHR40398:SF1">
    <property type="entry name" value="PTS SYSTEM GLUCITOL_SORBITOL-SPECIFIC EIIA COMPONENT"/>
    <property type="match status" value="1"/>
</dbReference>
<proteinExistence type="predicted"/>
<accession>A0ABW4DMB5</accession>
<gene>
    <name evidence="2" type="ORF">ACFQ4L_03465</name>
</gene>
<dbReference type="Proteomes" id="UP001597244">
    <property type="component" value="Unassembled WGS sequence"/>
</dbReference>
<comment type="caution">
    <text evidence="2">The sequence shown here is derived from an EMBL/GenBank/DDBJ whole genome shotgun (WGS) entry which is preliminary data.</text>
</comment>
<dbReference type="InterPro" id="IPR004716">
    <property type="entry name" value="PTS_IIA_glucitol/sorbitol-sp"/>
</dbReference>
<protein>
    <submittedName>
        <fullName evidence="2">PTS glucitol/sorbitol transporter subunit IIA</fullName>
    </submittedName>
</protein>
<dbReference type="EMBL" id="JBHTOF010000025">
    <property type="protein sequence ID" value="MFD1465149.1"/>
    <property type="molecule type" value="Genomic_DNA"/>
</dbReference>
<dbReference type="PROSITE" id="PS51097">
    <property type="entry name" value="PTS_EIIA_TYPE_5"/>
    <property type="match status" value="1"/>
</dbReference>